<sequence length="841" mass="96937">MIIYARVTLIQTDKPNLKPIGPAMCSVELCTRSNREKLILKIGCQKNKRLDCVNLISQQSCKLLIPREEDKITFVLSRTSQNLLLAGLQPGVRKNIILVVNHFRNGQNSPPEQLSVINKILCGTAHSQSVDLAKELVMGKKKLELTGKDAEEDFRSRTAYPASLESLMIQFPISLDNRPFKCLNLKKLRLKMKIDVNNHKDMKNLKGLRMLKLLEELDLSDNGLMDLPDEVYESFPGNLKELNLSQNNLTVLPESLMHLPRLIHLDAARNQIHTVHTSIHKLISLRIFFISYNQLTFLPLSLFQRRKFEILSYFENNFEQNPTQSRHVNMDIGVYQLQVMCIVKLLNMGMKLSQMFPSNFKNNLYMNQCYQCHKYMYREHYVEEYLDGRTKTHIHVDLNMEKDRLLKSLWQNPGPYEDASPLNHKIFLKFLKISSVMVDACKYIFADHALLQQLHDENYDVGFVEQYDACGLGLLQRIEVEAVVWLSATAIYRLQPEQIGVNYPLGYVPELFSSFSEHMTFPQRILNTLVAKVTELTHKFYSIDFENQLIRLKSDRHQLRLNLMSYATNVELVLTNISPVFDFTAPQSTLIQHIAGITVADPDVTVDLSPEWKIVADEASEGFILITFGAIAKTSEMPEGIWNSLERAMNRFGNVLFIVKYESLANKDSYLRKNNVVLTTWIPQMALMKHQNYRGVITHGGWSTVLESISNGRPMILMPLFADHFKNARVITEKSLGIYVDKMNVKNETFTMALGDIIHDERYTMNTKKYSKLLYDTVIPTKRFLISSVDRAIRRNRASHWKQVVRPKCLDLNFIQLYYLDLIGVIMAVIIVVSKVIKSFL</sequence>
<evidence type="ECO:0000256" key="5">
    <source>
        <dbReference type="ARBA" id="ARBA00022679"/>
    </source>
</evidence>
<dbReference type="AlphaFoldDB" id="A0A811KYE3"/>
<evidence type="ECO:0000256" key="8">
    <source>
        <dbReference type="SAM" id="Phobius"/>
    </source>
</evidence>
<dbReference type="InterPro" id="IPR003591">
    <property type="entry name" value="Leu-rich_rpt_typical-subtyp"/>
</dbReference>
<proteinExistence type="inferred from homology"/>
<gene>
    <name evidence="9" type="ORF">BOKJ2_LOCUS9155</name>
</gene>
<keyword evidence="3" id="KW-0433">Leucine-rich repeat</keyword>
<organism evidence="9 10">
    <name type="scientific">Bursaphelenchus okinawaensis</name>
    <dbReference type="NCBI Taxonomy" id="465554"/>
    <lineage>
        <taxon>Eukaryota</taxon>
        <taxon>Metazoa</taxon>
        <taxon>Ecdysozoa</taxon>
        <taxon>Nematoda</taxon>
        <taxon>Chromadorea</taxon>
        <taxon>Rhabditida</taxon>
        <taxon>Tylenchina</taxon>
        <taxon>Tylenchomorpha</taxon>
        <taxon>Aphelenchoidea</taxon>
        <taxon>Aphelenchoididae</taxon>
        <taxon>Bursaphelenchus</taxon>
    </lineage>
</organism>
<comment type="catalytic activity">
    <reaction evidence="7">
        <text>glucuronate acceptor + UDP-alpha-D-glucuronate = acceptor beta-D-glucuronoside + UDP + H(+)</text>
        <dbReference type="Rhea" id="RHEA:21032"/>
        <dbReference type="ChEBI" id="CHEBI:15378"/>
        <dbReference type="ChEBI" id="CHEBI:58052"/>
        <dbReference type="ChEBI" id="CHEBI:58223"/>
        <dbReference type="ChEBI" id="CHEBI:132367"/>
        <dbReference type="ChEBI" id="CHEBI:132368"/>
        <dbReference type="EC" id="2.4.1.17"/>
    </reaction>
</comment>
<dbReference type="PANTHER" id="PTHR48043:SF22">
    <property type="entry name" value="GLUCURONOSYLTRANSFERASE"/>
    <property type="match status" value="1"/>
</dbReference>
<dbReference type="InterPro" id="IPR001611">
    <property type="entry name" value="Leu-rich_rpt"/>
</dbReference>
<dbReference type="EMBL" id="CAJFDH010000004">
    <property type="protein sequence ID" value="CAD5220860.1"/>
    <property type="molecule type" value="Genomic_DNA"/>
</dbReference>
<comment type="caution">
    <text evidence="9">The sequence shown here is derived from an EMBL/GenBank/DDBJ whole genome shotgun (WGS) entry which is preliminary data.</text>
</comment>
<keyword evidence="5" id="KW-0808">Transferase</keyword>
<dbReference type="EMBL" id="CAJFCW020000004">
    <property type="protein sequence ID" value="CAG9114214.1"/>
    <property type="molecule type" value="Genomic_DNA"/>
</dbReference>
<dbReference type="InterPro" id="IPR035595">
    <property type="entry name" value="UDP_glycos_trans_CS"/>
</dbReference>
<dbReference type="InterPro" id="IPR002213">
    <property type="entry name" value="UDP_glucos_trans"/>
</dbReference>
<keyword evidence="4" id="KW-0328">Glycosyltransferase</keyword>
<dbReference type="Pfam" id="PF13855">
    <property type="entry name" value="LRR_8"/>
    <property type="match status" value="1"/>
</dbReference>
<comment type="similarity">
    <text evidence="1">Belongs to the UDP-glycosyltransferase family.</text>
</comment>
<evidence type="ECO:0000313" key="10">
    <source>
        <dbReference type="Proteomes" id="UP000614601"/>
    </source>
</evidence>
<reference evidence="9" key="1">
    <citation type="submission" date="2020-09" db="EMBL/GenBank/DDBJ databases">
        <authorList>
            <person name="Kikuchi T."/>
        </authorList>
    </citation>
    <scope>NUCLEOTIDE SEQUENCE</scope>
    <source>
        <strain evidence="9">SH1</strain>
    </source>
</reference>
<protein>
    <recommendedName>
        <fullName evidence="2">glucuronosyltransferase</fullName>
        <ecNumber evidence="2">2.4.1.17</ecNumber>
    </recommendedName>
</protein>
<evidence type="ECO:0000256" key="1">
    <source>
        <dbReference type="ARBA" id="ARBA00009995"/>
    </source>
</evidence>
<evidence type="ECO:0000256" key="4">
    <source>
        <dbReference type="ARBA" id="ARBA00022676"/>
    </source>
</evidence>
<dbReference type="Gene3D" id="3.80.10.10">
    <property type="entry name" value="Ribonuclease Inhibitor"/>
    <property type="match status" value="1"/>
</dbReference>
<dbReference type="PROSITE" id="PS00375">
    <property type="entry name" value="UDPGT"/>
    <property type="match status" value="1"/>
</dbReference>
<dbReference type="SMART" id="SM00364">
    <property type="entry name" value="LRR_BAC"/>
    <property type="match status" value="3"/>
</dbReference>
<dbReference type="GO" id="GO:0015020">
    <property type="term" value="F:glucuronosyltransferase activity"/>
    <property type="evidence" value="ECO:0007669"/>
    <property type="project" value="UniProtKB-EC"/>
</dbReference>
<keyword evidence="8" id="KW-0472">Membrane</keyword>
<keyword evidence="8" id="KW-0812">Transmembrane</keyword>
<dbReference type="PANTHER" id="PTHR48043">
    <property type="entry name" value="EG:EG0003.4 PROTEIN-RELATED"/>
    <property type="match status" value="1"/>
</dbReference>
<keyword evidence="6" id="KW-0677">Repeat</keyword>
<accession>A0A811KYE3</accession>
<dbReference type="SMART" id="SM00369">
    <property type="entry name" value="LRR_TYP"/>
    <property type="match status" value="4"/>
</dbReference>
<evidence type="ECO:0000313" key="9">
    <source>
        <dbReference type="EMBL" id="CAD5220860.1"/>
    </source>
</evidence>
<dbReference type="Proteomes" id="UP000614601">
    <property type="component" value="Unassembled WGS sequence"/>
</dbReference>
<evidence type="ECO:0000256" key="3">
    <source>
        <dbReference type="ARBA" id="ARBA00022614"/>
    </source>
</evidence>
<dbReference type="SUPFAM" id="SSF53756">
    <property type="entry name" value="UDP-Glycosyltransferase/glycogen phosphorylase"/>
    <property type="match status" value="1"/>
</dbReference>
<dbReference type="Proteomes" id="UP000783686">
    <property type="component" value="Unassembled WGS sequence"/>
</dbReference>
<dbReference type="PROSITE" id="PS51450">
    <property type="entry name" value="LRR"/>
    <property type="match status" value="2"/>
</dbReference>
<keyword evidence="10" id="KW-1185">Reference proteome</keyword>
<dbReference type="EC" id="2.4.1.17" evidence="2"/>
<dbReference type="OrthoDB" id="5835829at2759"/>
<evidence type="ECO:0000256" key="6">
    <source>
        <dbReference type="ARBA" id="ARBA00022737"/>
    </source>
</evidence>
<name>A0A811KYE3_9BILA</name>
<feature type="transmembrane region" description="Helical" evidence="8">
    <location>
        <begin position="817"/>
        <end position="837"/>
    </location>
</feature>
<dbReference type="Gene3D" id="3.40.50.2000">
    <property type="entry name" value="Glycogen Phosphorylase B"/>
    <property type="match status" value="1"/>
</dbReference>
<evidence type="ECO:0000256" key="2">
    <source>
        <dbReference type="ARBA" id="ARBA00012544"/>
    </source>
</evidence>
<keyword evidence="8" id="KW-1133">Transmembrane helix</keyword>
<evidence type="ECO:0000256" key="7">
    <source>
        <dbReference type="ARBA" id="ARBA00047475"/>
    </source>
</evidence>
<dbReference type="InterPro" id="IPR050271">
    <property type="entry name" value="UDP-glycosyltransferase"/>
</dbReference>
<dbReference type="SUPFAM" id="SSF52058">
    <property type="entry name" value="L domain-like"/>
    <property type="match status" value="1"/>
</dbReference>
<dbReference type="Pfam" id="PF00201">
    <property type="entry name" value="UDPGT"/>
    <property type="match status" value="1"/>
</dbReference>
<dbReference type="InterPro" id="IPR032675">
    <property type="entry name" value="LRR_dom_sf"/>
</dbReference>
<dbReference type="CDD" id="cd03784">
    <property type="entry name" value="GT1_Gtf-like"/>
    <property type="match status" value="1"/>
</dbReference>